<organism evidence="1 2">
    <name type="scientific">Pedobacter metabolipauper</name>
    <dbReference type="NCBI Taxonomy" id="425513"/>
    <lineage>
        <taxon>Bacteria</taxon>
        <taxon>Pseudomonadati</taxon>
        <taxon>Bacteroidota</taxon>
        <taxon>Sphingobacteriia</taxon>
        <taxon>Sphingobacteriales</taxon>
        <taxon>Sphingobacteriaceae</taxon>
        <taxon>Pedobacter</taxon>
    </lineage>
</organism>
<name>A0A4R6T262_9SPHI</name>
<dbReference type="EMBL" id="SNYC01000003">
    <property type="protein sequence ID" value="TDQ12189.1"/>
    <property type="molecule type" value="Genomic_DNA"/>
</dbReference>
<dbReference type="AlphaFoldDB" id="A0A4R6T262"/>
<dbReference type="Proteomes" id="UP000295620">
    <property type="component" value="Unassembled WGS sequence"/>
</dbReference>
<gene>
    <name evidence="1" type="ORF">ATK78_1323</name>
</gene>
<reference evidence="1 2" key="1">
    <citation type="submission" date="2019-03" db="EMBL/GenBank/DDBJ databases">
        <title>Genomic Encyclopedia of Archaeal and Bacterial Type Strains, Phase II (KMG-II): from individual species to whole genera.</title>
        <authorList>
            <person name="Goeker M."/>
        </authorList>
    </citation>
    <scope>NUCLEOTIDE SEQUENCE [LARGE SCALE GENOMIC DNA]</scope>
    <source>
        <strain evidence="1 2">DSM 19035</strain>
    </source>
</reference>
<accession>A0A4R6T262</accession>
<evidence type="ECO:0000313" key="2">
    <source>
        <dbReference type="Proteomes" id="UP000295620"/>
    </source>
</evidence>
<protein>
    <submittedName>
        <fullName evidence="1">Uncharacterized protein</fullName>
    </submittedName>
</protein>
<keyword evidence="2" id="KW-1185">Reference proteome</keyword>
<sequence>MVTVLRKEYPEIADIIAERIKKTLPEEKLDDLCHISEIVETFKRDKGICLVSWTNRKSNYNRELLIAVMLMFYHPEKLLQLTTSRSKFGMLKQLSKLIGSSQPILSGDLANAIVAFKAYDKFRKEVYRIYEIIKTENNFFTT</sequence>
<comment type="caution">
    <text evidence="1">The sequence shown here is derived from an EMBL/GenBank/DDBJ whole genome shotgun (WGS) entry which is preliminary data.</text>
</comment>
<evidence type="ECO:0000313" key="1">
    <source>
        <dbReference type="EMBL" id="TDQ12189.1"/>
    </source>
</evidence>
<proteinExistence type="predicted"/>